<feature type="binding site" evidence="13">
    <location>
        <begin position="52"/>
        <end position="59"/>
    </location>
    <ligand>
        <name>ATP</name>
        <dbReference type="ChEBI" id="CHEBI:30616"/>
    </ligand>
</feature>
<dbReference type="AlphaFoldDB" id="A0A8J7PIU3"/>
<evidence type="ECO:0000313" key="15">
    <source>
        <dbReference type="Proteomes" id="UP000664414"/>
    </source>
</evidence>
<evidence type="ECO:0000256" key="9">
    <source>
        <dbReference type="ARBA" id="ARBA00022777"/>
    </source>
</evidence>
<dbReference type="HAMAP" id="MF_00409">
    <property type="entry name" value="LpxK"/>
    <property type="match status" value="1"/>
</dbReference>
<dbReference type="GO" id="GO:0009245">
    <property type="term" value="P:lipid A biosynthetic process"/>
    <property type="evidence" value="ECO:0007669"/>
    <property type="project" value="UniProtKB-UniRule"/>
</dbReference>
<comment type="similarity">
    <text evidence="13">Belongs to the LpxK family.</text>
</comment>
<keyword evidence="8 13" id="KW-0547">Nucleotide-binding</keyword>
<keyword evidence="7 13" id="KW-0808">Transferase</keyword>
<dbReference type="GO" id="GO:0009029">
    <property type="term" value="F:lipid-A 4'-kinase activity"/>
    <property type="evidence" value="ECO:0007669"/>
    <property type="project" value="UniProtKB-UniRule"/>
</dbReference>
<dbReference type="PANTHER" id="PTHR42724:SF1">
    <property type="entry name" value="TETRAACYLDISACCHARIDE 4'-KINASE, MITOCHONDRIAL-RELATED"/>
    <property type="match status" value="1"/>
</dbReference>
<proteinExistence type="inferred from homology"/>
<evidence type="ECO:0000256" key="13">
    <source>
        <dbReference type="HAMAP-Rule" id="MF_00409"/>
    </source>
</evidence>
<dbReference type="GO" id="GO:0005886">
    <property type="term" value="C:plasma membrane"/>
    <property type="evidence" value="ECO:0007669"/>
    <property type="project" value="TreeGrafter"/>
</dbReference>
<dbReference type="SUPFAM" id="SSF52540">
    <property type="entry name" value="P-loop containing nucleoside triphosphate hydrolases"/>
    <property type="match status" value="1"/>
</dbReference>
<keyword evidence="5 13" id="KW-0444">Lipid biosynthesis</keyword>
<evidence type="ECO:0000256" key="12">
    <source>
        <dbReference type="ARBA" id="ARBA00029757"/>
    </source>
</evidence>
<reference evidence="14" key="1">
    <citation type="submission" date="2021-02" db="EMBL/GenBank/DDBJ databases">
        <title>Thiocyanate and organic carbon inputs drive convergent selection for specific autotrophic Afipia and Thiobacillus strains within complex microbiomes.</title>
        <authorList>
            <person name="Huddy R.J."/>
            <person name="Sachdeva R."/>
            <person name="Kadzinga F."/>
            <person name="Kantor R.S."/>
            <person name="Harrison S.T.L."/>
            <person name="Banfield J.F."/>
        </authorList>
    </citation>
    <scope>NUCLEOTIDE SEQUENCE</scope>
    <source>
        <strain evidence="14">SCN18_10_11_15_R4_P_38_20</strain>
    </source>
</reference>
<evidence type="ECO:0000256" key="10">
    <source>
        <dbReference type="ARBA" id="ARBA00022840"/>
    </source>
</evidence>
<comment type="catalytic activity">
    <reaction evidence="13">
        <text>a lipid A disaccharide + ATP = a lipid IVA + ADP + H(+)</text>
        <dbReference type="Rhea" id="RHEA:67840"/>
        <dbReference type="ChEBI" id="CHEBI:15378"/>
        <dbReference type="ChEBI" id="CHEBI:30616"/>
        <dbReference type="ChEBI" id="CHEBI:176343"/>
        <dbReference type="ChEBI" id="CHEBI:176425"/>
        <dbReference type="ChEBI" id="CHEBI:456216"/>
        <dbReference type="EC" id="2.7.1.130"/>
    </reaction>
</comment>
<comment type="function">
    <text evidence="1 13">Transfers the gamma-phosphate of ATP to the 4'-position of a tetraacyldisaccharide 1-phosphate intermediate (termed DS-1-P) to form tetraacyldisaccharide 1,4'-bis-phosphate (lipid IVA).</text>
</comment>
<evidence type="ECO:0000313" key="14">
    <source>
        <dbReference type="EMBL" id="MBN9412532.1"/>
    </source>
</evidence>
<organism evidence="14 15">
    <name type="scientific">Candidatus Paracaedimonas acanthamoebae</name>
    <dbReference type="NCBI Taxonomy" id="244581"/>
    <lineage>
        <taxon>Bacteria</taxon>
        <taxon>Pseudomonadati</taxon>
        <taxon>Pseudomonadota</taxon>
        <taxon>Alphaproteobacteria</taxon>
        <taxon>Holosporales</taxon>
        <taxon>Caedimonadaceae</taxon>
        <taxon>Candidatus Paracaedimonas</taxon>
    </lineage>
</organism>
<keyword evidence="9 13" id="KW-0418">Kinase</keyword>
<comment type="caution">
    <text evidence="14">The sequence shown here is derived from an EMBL/GenBank/DDBJ whole genome shotgun (WGS) entry which is preliminary data.</text>
</comment>
<evidence type="ECO:0000256" key="4">
    <source>
        <dbReference type="ARBA" id="ARBA00016436"/>
    </source>
</evidence>
<dbReference type="Pfam" id="PF02606">
    <property type="entry name" value="LpxK"/>
    <property type="match status" value="1"/>
</dbReference>
<dbReference type="NCBIfam" id="TIGR00682">
    <property type="entry name" value="lpxK"/>
    <property type="match status" value="1"/>
</dbReference>
<gene>
    <name evidence="13" type="primary">lpxK</name>
    <name evidence="14" type="ORF">J0H12_01210</name>
</gene>
<dbReference type="GO" id="GO:0005524">
    <property type="term" value="F:ATP binding"/>
    <property type="evidence" value="ECO:0007669"/>
    <property type="project" value="UniProtKB-UniRule"/>
</dbReference>
<dbReference type="EMBL" id="JAFKGL010000011">
    <property type="protein sequence ID" value="MBN9412532.1"/>
    <property type="molecule type" value="Genomic_DNA"/>
</dbReference>
<keyword evidence="10 13" id="KW-0067">ATP-binding</keyword>
<sequence>MKAPLFWKNKGSLYEKFLSPLAAVYRLITSQREKFTQKIKVPIPVICVGNIVMGGTGKTPLTKMIATTLKEQGFNAHILSRGYGGNLKGPLLVDVSSHTAQEVGDEPLLLAQTIPTWIAKNKAKGAKAATKAGAEILILDDGLQNPMLHKDFSILVVNGEYGLGNERIFPAGPLREPVENAIKKVNIIMVMGKDRHVLEKRWLGVCPIFHGDLHPFENDIQTLKNSPIYAFAGIGHPEKFFAMLRHYGLHVIAEKAFPDHYFFKSRDLNELRAQAKHLKAQLVTTEKDFLRLPHDIQSEVKIIRAHVMIEEESLFSNLIYKAVTHEKKI</sequence>
<dbReference type="UniPathway" id="UPA00359">
    <property type="reaction ID" value="UER00482"/>
</dbReference>
<dbReference type="InterPro" id="IPR003758">
    <property type="entry name" value="LpxK"/>
</dbReference>
<evidence type="ECO:0000256" key="5">
    <source>
        <dbReference type="ARBA" id="ARBA00022516"/>
    </source>
</evidence>
<protein>
    <recommendedName>
        <fullName evidence="4 13">Tetraacyldisaccharide 4'-kinase</fullName>
        <ecNumber evidence="3 13">2.7.1.130</ecNumber>
    </recommendedName>
    <alternativeName>
        <fullName evidence="12 13">Lipid A 4'-kinase</fullName>
    </alternativeName>
</protein>
<evidence type="ECO:0000256" key="7">
    <source>
        <dbReference type="ARBA" id="ARBA00022679"/>
    </source>
</evidence>
<evidence type="ECO:0000256" key="11">
    <source>
        <dbReference type="ARBA" id="ARBA00023098"/>
    </source>
</evidence>
<evidence type="ECO:0000256" key="2">
    <source>
        <dbReference type="ARBA" id="ARBA00004870"/>
    </source>
</evidence>
<dbReference type="GO" id="GO:0009244">
    <property type="term" value="P:lipopolysaccharide core region biosynthetic process"/>
    <property type="evidence" value="ECO:0007669"/>
    <property type="project" value="TreeGrafter"/>
</dbReference>
<name>A0A8J7PIU3_9PROT</name>
<evidence type="ECO:0000256" key="1">
    <source>
        <dbReference type="ARBA" id="ARBA00002274"/>
    </source>
</evidence>
<evidence type="ECO:0000256" key="3">
    <source>
        <dbReference type="ARBA" id="ARBA00012071"/>
    </source>
</evidence>
<keyword evidence="11 13" id="KW-0443">Lipid metabolism</keyword>
<dbReference type="EC" id="2.7.1.130" evidence="3 13"/>
<keyword evidence="6 13" id="KW-0441">Lipid A biosynthesis</keyword>
<dbReference type="PANTHER" id="PTHR42724">
    <property type="entry name" value="TETRAACYLDISACCHARIDE 4'-KINASE"/>
    <property type="match status" value="1"/>
</dbReference>
<dbReference type="Proteomes" id="UP000664414">
    <property type="component" value="Unassembled WGS sequence"/>
</dbReference>
<evidence type="ECO:0000256" key="8">
    <source>
        <dbReference type="ARBA" id="ARBA00022741"/>
    </source>
</evidence>
<dbReference type="InterPro" id="IPR027417">
    <property type="entry name" value="P-loop_NTPase"/>
</dbReference>
<evidence type="ECO:0000256" key="6">
    <source>
        <dbReference type="ARBA" id="ARBA00022556"/>
    </source>
</evidence>
<comment type="pathway">
    <text evidence="2 13">Glycolipid biosynthesis; lipid IV(A) biosynthesis; lipid IV(A) from (3R)-3-hydroxytetradecanoyl-[acyl-carrier-protein] and UDP-N-acetyl-alpha-D-glucosamine: step 6/6.</text>
</comment>
<accession>A0A8J7PIU3</accession>